<evidence type="ECO:0000256" key="1">
    <source>
        <dbReference type="SAM" id="SignalP"/>
    </source>
</evidence>
<comment type="caution">
    <text evidence="2">The sequence shown here is derived from an EMBL/GenBank/DDBJ whole genome shotgun (WGS) entry which is preliminary data.</text>
</comment>
<dbReference type="Proteomes" id="UP000554837">
    <property type="component" value="Unassembled WGS sequence"/>
</dbReference>
<dbReference type="OrthoDB" id="547680at2"/>
<keyword evidence="1" id="KW-0732">Signal</keyword>
<gene>
    <name evidence="2" type="ORF">HNQ51_000193</name>
</gene>
<keyword evidence="3" id="KW-1185">Reference proteome</keyword>
<evidence type="ECO:0000313" key="3">
    <source>
        <dbReference type="Proteomes" id="UP000554837"/>
    </source>
</evidence>
<dbReference type="SUPFAM" id="SSF53850">
    <property type="entry name" value="Periplasmic binding protein-like II"/>
    <property type="match status" value="1"/>
</dbReference>
<accession>A0A840S2T8</accession>
<organism evidence="2 3">
    <name type="scientific">Inhella inkyongensis</name>
    <dbReference type="NCBI Taxonomy" id="392593"/>
    <lineage>
        <taxon>Bacteria</taxon>
        <taxon>Pseudomonadati</taxon>
        <taxon>Pseudomonadota</taxon>
        <taxon>Betaproteobacteria</taxon>
        <taxon>Burkholderiales</taxon>
        <taxon>Sphaerotilaceae</taxon>
        <taxon>Inhella</taxon>
    </lineage>
</organism>
<dbReference type="EMBL" id="JACHHO010000001">
    <property type="protein sequence ID" value="MBB5202900.1"/>
    <property type="molecule type" value="Genomic_DNA"/>
</dbReference>
<proteinExistence type="predicted"/>
<evidence type="ECO:0008006" key="4">
    <source>
        <dbReference type="Google" id="ProtNLM"/>
    </source>
</evidence>
<feature type="signal peptide" evidence="1">
    <location>
        <begin position="1"/>
        <end position="22"/>
    </location>
</feature>
<reference evidence="2 3" key="1">
    <citation type="submission" date="2020-08" db="EMBL/GenBank/DDBJ databases">
        <title>Genomic Encyclopedia of Type Strains, Phase IV (KMG-IV): sequencing the most valuable type-strain genomes for metagenomic binning, comparative biology and taxonomic classification.</title>
        <authorList>
            <person name="Goeker M."/>
        </authorList>
    </citation>
    <scope>NUCLEOTIDE SEQUENCE [LARGE SCALE GENOMIC DNA]</scope>
    <source>
        <strain evidence="2 3">DSM 23958</strain>
    </source>
</reference>
<dbReference type="RefSeq" id="WP_138858011.1">
    <property type="nucleotide sequence ID" value="NZ_CP040709.1"/>
</dbReference>
<dbReference type="AlphaFoldDB" id="A0A840S2T8"/>
<feature type="chain" id="PRO_5032590443" description="Solute-binding protein family 3/N-terminal domain-containing protein" evidence="1">
    <location>
        <begin position="23"/>
        <end position="295"/>
    </location>
</feature>
<protein>
    <recommendedName>
        <fullName evidence="4">Solute-binding protein family 3/N-terminal domain-containing protein</fullName>
    </recommendedName>
</protein>
<evidence type="ECO:0000313" key="2">
    <source>
        <dbReference type="EMBL" id="MBB5202900.1"/>
    </source>
</evidence>
<sequence>MPANRRTACASLLGAAWGAARAQPLTIRMAVGRDDNDHRFDYALALLRLALQAAGFAHELVTVPGLTQTRRARELVDGNLDVALLPTVNVDPNGLQPIRRPIRRGLLGVRLLLAHRRLAPRLAAITQLSTLKKQYRLGYGADWGDLPLQQRLGFQVVTGSDYSGLFKMLALGRFDYMSRGVNEVWAEVDHPLLVPPEIVVVPRIALTYPLDDYFWVSARQPALHRALAEGLARLESDGRFQRLFLQFHGRGIERAEMPKRRILPVLGYGVDPETPMDAFDVLELDPSQGRLRASS</sequence>
<name>A0A840S2T8_9BURK</name>